<sequence>MFFFAKFIVESEKSNFSNLDSIEMIKKIRFDHDKINLSKNLEKRIRKHFLNNYFYNKKMITEIQTKFYYCLVQVLR</sequence>
<name>A0A1W0E8P9_9MICR</name>
<dbReference type="AlphaFoldDB" id="A0A1W0E8P9"/>
<gene>
    <name evidence="1" type="ORF">EHP00_1574</name>
</gene>
<proteinExistence type="predicted"/>
<comment type="caution">
    <text evidence="1">The sequence shown here is derived from an EMBL/GenBank/DDBJ whole genome shotgun (WGS) entry which is preliminary data.</text>
</comment>
<evidence type="ECO:0000313" key="2">
    <source>
        <dbReference type="Proteomes" id="UP000192758"/>
    </source>
</evidence>
<keyword evidence="2" id="KW-1185">Reference proteome</keyword>
<dbReference type="VEuPathDB" id="MicrosporidiaDB:EHP00_1574"/>
<evidence type="ECO:0000313" key="1">
    <source>
        <dbReference type="EMBL" id="OQS55620.1"/>
    </source>
</evidence>
<dbReference type="Proteomes" id="UP000192758">
    <property type="component" value="Unassembled WGS sequence"/>
</dbReference>
<dbReference type="EMBL" id="MNPJ01000006">
    <property type="protein sequence ID" value="OQS55620.1"/>
    <property type="molecule type" value="Genomic_DNA"/>
</dbReference>
<reference evidence="1 2" key="1">
    <citation type="journal article" date="2017" name="Environ. Microbiol.">
        <title>Decay of the glycolytic pathway and adaptation to intranuclear parasitism within Enterocytozoonidae microsporidia.</title>
        <authorList>
            <person name="Wiredu Boakye D."/>
            <person name="Jaroenlak P."/>
            <person name="Prachumwat A."/>
            <person name="Williams T.A."/>
            <person name="Bateman K.S."/>
            <person name="Itsathitphaisarn O."/>
            <person name="Sritunyalucksana K."/>
            <person name="Paszkiewicz K.H."/>
            <person name="Moore K.A."/>
            <person name="Stentiford G.D."/>
            <person name="Williams B.A."/>
        </authorList>
    </citation>
    <scope>NUCLEOTIDE SEQUENCE [LARGE SCALE GENOMIC DNA]</scope>
    <source>
        <strain evidence="1 2">TH1</strain>
    </source>
</reference>
<organism evidence="1 2">
    <name type="scientific">Ecytonucleospora hepatopenaei</name>
    <dbReference type="NCBI Taxonomy" id="646526"/>
    <lineage>
        <taxon>Eukaryota</taxon>
        <taxon>Fungi</taxon>
        <taxon>Fungi incertae sedis</taxon>
        <taxon>Microsporidia</taxon>
        <taxon>Enterocytozoonidae</taxon>
        <taxon>Ecytonucleospora</taxon>
    </lineage>
</organism>
<accession>A0A1W0E8P9</accession>
<protein>
    <submittedName>
        <fullName evidence="1">Uncharacterized protein</fullName>
    </submittedName>
</protein>